<gene>
    <name evidence="1" type="ORF">RM780_02580</name>
</gene>
<accession>A0ABU2L2R9</accession>
<sequence>MSGHAELAEIWPRDGRLRLVGHLHGRRAGWWPGRRAGAQAWELLAELRDPPGGEARRVRAPAELEGGTFEVSVPVTEFAPADLELPVYWDLHLASGPSPDAERLRLGRHLDDIRGKKNIMVYPGQPVARAGHASAVVKPYYTLHDNLSVEVSPA</sequence>
<dbReference type="Proteomes" id="UP001183388">
    <property type="component" value="Unassembled WGS sequence"/>
</dbReference>
<organism evidence="1 2">
    <name type="scientific">Streptomyces boetiae</name>
    <dbReference type="NCBI Taxonomy" id="3075541"/>
    <lineage>
        <taxon>Bacteria</taxon>
        <taxon>Bacillati</taxon>
        <taxon>Actinomycetota</taxon>
        <taxon>Actinomycetes</taxon>
        <taxon>Kitasatosporales</taxon>
        <taxon>Streptomycetaceae</taxon>
        <taxon>Streptomyces</taxon>
    </lineage>
</organism>
<evidence type="ECO:0000313" key="2">
    <source>
        <dbReference type="Proteomes" id="UP001183388"/>
    </source>
</evidence>
<name>A0ABU2L2R9_9ACTN</name>
<reference evidence="2" key="1">
    <citation type="submission" date="2023-07" db="EMBL/GenBank/DDBJ databases">
        <title>30 novel species of actinomycetes from the DSMZ collection.</title>
        <authorList>
            <person name="Nouioui I."/>
        </authorList>
    </citation>
    <scope>NUCLEOTIDE SEQUENCE [LARGE SCALE GENOMIC DNA]</scope>
    <source>
        <strain evidence="2">DSM 44917</strain>
    </source>
</reference>
<comment type="caution">
    <text evidence="1">The sequence shown here is derived from an EMBL/GenBank/DDBJ whole genome shotgun (WGS) entry which is preliminary data.</text>
</comment>
<dbReference type="RefSeq" id="WP_311628763.1">
    <property type="nucleotide sequence ID" value="NZ_JAVREN010000003.1"/>
</dbReference>
<proteinExistence type="predicted"/>
<protein>
    <submittedName>
        <fullName evidence="1">Uncharacterized protein</fullName>
    </submittedName>
</protein>
<keyword evidence="2" id="KW-1185">Reference proteome</keyword>
<evidence type="ECO:0000313" key="1">
    <source>
        <dbReference type="EMBL" id="MDT0305849.1"/>
    </source>
</evidence>
<dbReference type="EMBL" id="JAVREN010000003">
    <property type="protein sequence ID" value="MDT0305849.1"/>
    <property type="molecule type" value="Genomic_DNA"/>
</dbReference>